<feature type="compositionally biased region" description="Basic and acidic residues" evidence="3">
    <location>
        <begin position="521"/>
        <end position="542"/>
    </location>
</feature>
<dbReference type="SMART" id="SM00558">
    <property type="entry name" value="JmjC"/>
    <property type="match status" value="1"/>
</dbReference>
<dbReference type="Pfam" id="PF02373">
    <property type="entry name" value="JmjC"/>
    <property type="match status" value="1"/>
</dbReference>
<reference evidence="5" key="1">
    <citation type="submission" date="2021-01" db="EMBL/GenBank/DDBJ databases">
        <authorList>
            <consortium name="Genoscope - CEA"/>
            <person name="William W."/>
        </authorList>
    </citation>
    <scope>NUCLEOTIDE SEQUENCE</scope>
</reference>
<dbReference type="GO" id="GO:0005634">
    <property type="term" value="C:nucleus"/>
    <property type="evidence" value="ECO:0007669"/>
    <property type="project" value="UniProtKB-SubCell"/>
</dbReference>
<dbReference type="AlphaFoldDB" id="A0A8S1X927"/>
<dbReference type="PANTHER" id="PTHR14017:SF28">
    <property type="entry name" value="CHROMOSOME UNDETERMINED SCAFFOLD_98, WHOLE GENOME SHOTGUN SEQUENCE"/>
    <property type="match status" value="1"/>
</dbReference>
<dbReference type="PROSITE" id="PS51184">
    <property type="entry name" value="JMJC"/>
    <property type="match status" value="1"/>
</dbReference>
<evidence type="ECO:0000256" key="3">
    <source>
        <dbReference type="SAM" id="MobiDB-lite"/>
    </source>
</evidence>
<proteinExistence type="predicted"/>
<dbReference type="PANTHER" id="PTHR14017">
    <property type="entry name" value="LYSINE-SPECIFIC DEMETHYLASE"/>
    <property type="match status" value="1"/>
</dbReference>
<evidence type="ECO:0000313" key="5">
    <source>
        <dbReference type="EMBL" id="CAD8197463.1"/>
    </source>
</evidence>
<evidence type="ECO:0000313" key="6">
    <source>
        <dbReference type="Proteomes" id="UP000683925"/>
    </source>
</evidence>
<keyword evidence="6" id="KW-1185">Reference proteome</keyword>
<gene>
    <name evidence="5" type="ORF">POCTA_138.1.T1140124</name>
</gene>
<sequence length="667" mass="79150">MNLFAEFVNLHYSPSPEQQILLDEINIENLSKPIDEQVNTCKFKELLDSYLDSYQNTQPPKIKDTLNRFHLPISDWVDQPLFLWEIPQDVMDQLNRGYFRLQNIKLNHGSESIMVTQQLKPSQDNIEKTSFSMTLSKYLDYIRDASDFFRKNKQYNAHKLLSLFDLQIEGWEEEANKLYEYLPQCFLKEDGLSFLRTKIKNVNQLSLNIMTQGSWKGAKQEPGAVNLLNLNHGPGDCLWVVINPEHIEKLFQNEKYFINQEGNYYLKREILKKHNIPYKRFIQKPGDLIILGAGSVYQIECLTTTITTGWSFLAMNSYSYQQMMRRYEINIKYQQYSILPLKNLFLDIFIHHQNQQLRIYLQEFLKQELALISDLQRQKKIYSLTINYSMRQHCFCEECKEEIFLCCYQNQQKVVCLKCDKVKYYQVLCKYNINILQLILSSQDHLNCSYHYCSQSEPQNLKCTAKFKQQKKQSIASPQQVEESSTSNIENVLRLKSYIKEEEKESNQYNQKQIKKKGRKQNQEQKKEDKIEQAEPIKEVNHNKSMINKARKEVFESKEKQTQKPGNVIDDKNKVIQIVDEPPNLKTYAITTRKRESVLEMKRYEEINIKQQLKSNPIKKSEKQKHKFTSIYQKVRLSEEEMNEILGLQTQQTQERIYKKGEKMLTL</sequence>
<name>A0A8S1X927_PAROT</name>
<evidence type="ECO:0000256" key="1">
    <source>
        <dbReference type="ARBA" id="ARBA00004123"/>
    </source>
</evidence>
<comment type="subcellular location">
    <subcellularLocation>
        <location evidence="1">Nucleus</location>
    </subcellularLocation>
</comment>
<dbReference type="InterPro" id="IPR003347">
    <property type="entry name" value="JmjC_dom"/>
</dbReference>
<evidence type="ECO:0000259" key="4">
    <source>
        <dbReference type="PROSITE" id="PS51184"/>
    </source>
</evidence>
<organism evidence="5 6">
    <name type="scientific">Paramecium octaurelia</name>
    <dbReference type="NCBI Taxonomy" id="43137"/>
    <lineage>
        <taxon>Eukaryota</taxon>
        <taxon>Sar</taxon>
        <taxon>Alveolata</taxon>
        <taxon>Ciliophora</taxon>
        <taxon>Intramacronucleata</taxon>
        <taxon>Oligohymenophorea</taxon>
        <taxon>Peniculida</taxon>
        <taxon>Parameciidae</taxon>
        <taxon>Paramecium</taxon>
    </lineage>
</organism>
<dbReference type="OMA" id="WSFLAMN"/>
<keyword evidence="2" id="KW-0539">Nucleus</keyword>
<accession>A0A8S1X927</accession>
<dbReference type="InterPro" id="IPR051630">
    <property type="entry name" value="Corepressor-Demethylase"/>
</dbReference>
<feature type="region of interest" description="Disordered" evidence="3">
    <location>
        <begin position="504"/>
        <end position="547"/>
    </location>
</feature>
<feature type="domain" description="JmjC" evidence="4">
    <location>
        <begin position="140"/>
        <end position="329"/>
    </location>
</feature>
<dbReference type="FunFam" id="2.60.120.650:FF:000108">
    <property type="entry name" value="Uncharacterized protein"/>
    <property type="match status" value="1"/>
</dbReference>
<comment type="caution">
    <text evidence="5">The sequence shown here is derived from an EMBL/GenBank/DDBJ whole genome shotgun (WGS) entry which is preliminary data.</text>
</comment>
<evidence type="ECO:0000256" key="2">
    <source>
        <dbReference type="ARBA" id="ARBA00023242"/>
    </source>
</evidence>
<protein>
    <recommendedName>
        <fullName evidence="4">JmjC domain-containing protein</fullName>
    </recommendedName>
</protein>
<dbReference type="EMBL" id="CAJJDP010000114">
    <property type="protein sequence ID" value="CAD8197463.1"/>
    <property type="molecule type" value="Genomic_DNA"/>
</dbReference>
<dbReference type="Proteomes" id="UP000683925">
    <property type="component" value="Unassembled WGS sequence"/>
</dbReference>
<dbReference type="OrthoDB" id="418911at2759"/>